<dbReference type="Pfam" id="PF12661">
    <property type="entry name" value="hEGF"/>
    <property type="match status" value="1"/>
</dbReference>
<feature type="domain" description="EGF-like" evidence="9">
    <location>
        <begin position="339"/>
        <end position="375"/>
    </location>
</feature>
<dbReference type="PANTHER" id="PTHR12916:SF4">
    <property type="entry name" value="UNINFLATABLE, ISOFORM C"/>
    <property type="match status" value="1"/>
</dbReference>
<comment type="caution">
    <text evidence="6">Lacks conserved residue(s) required for the propagation of feature annotation.</text>
</comment>
<dbReference type="Pfam" id="PF07645">
    <property type="entry name" value="EGF_CA"/>
    <property type="match status" value="1"/>
</dbReference>
<feature type="compositionally biased region" description="Polar residues" evidence="7">
    <location>
        <begin position="26"/>
        <end position="49"/>
    </location>
</feature>
<evidence type="ECO:0000256" key="2">
    <source>
        <dbReference type="ARBA" id="ARBA00022729"/>
    </source>
</evidence>
<feature type="disulfide bond" evidence="6">
    <location>
        <begin position="328"/>
        <end position="337"/>
    </location>
</feature>
<keyword evidence="8" id="KW-1133">Transmembrane helix</keyword>
<feature type="disulfide bond" evidence="6">
    <location>
        <begin position="387"/>
        <end position="404"/>
    </location>
</feature>
<reference evidence="11" key="1">
    <citation type="submission" date="2025-08" db="UniProtKB">
        <authorList>
            <consortium name="RefSeq"/>
        </authorList>
    </citation>
    <scope>IDENTIFICATION</scope>
</reference>
<dbReference type="PANTHER" id="PTHR12916">
    <property type="entry name" value="CYTOCHROME C OXIDASE POLYPEPTIDE VIC-2"/>
    <property type="match status" value="1"/>
</dbReference>
<feature type="domain" description="EGF-like" evidence="9">
    <location>
        <begin position="225"/>
        <end position="261"/>
    </location>
</feature>
<feature type="disulfide bond" evidence="6">
    <location>
        <begin position="365"/>
        <end position="374"/>
    </location>
</feature>
<evidence type="ECO:0000256" key="3">
    <source>
        <dbReference type="ARBA" id="ARBA00022737"/>
    </source>
</evidence>
<dbReference type="InterPro" id="IPR000152">
    <property type="entry name" value="EGF-type_Asp/Asn_hydroxyl_site"/>
</dbReference>
<dbReference type="OrthoDB" id="430340at2759"/>
<feature type="disulfide bond" evidence="6">
    <location>
        <begin position="289"/>
        <end position="298"/>
    </location>
</feature>
<dbReference type="PROSITE" id="PS00010">
    <property type="entry name" value="ASX_HYDROXYL"/>
    <property type="match status" value="2"/>
</dbReference>
<keyword evidence="4 6" id="KW-1015">Disulfide bond</keyword>
<dbReference type="AlphaFoldDB" id="A0A8B7XMA7"/>
<dbReference type="GO" id="GO:0005509">
    <property type="term" value="F:calcium ion binding"/>
    <property type="evidence" value="ECO:0007669"/>
    <property type="project" value="InterPro"/>
</dbReference>
<dbReference type="GeneID" id="110974534"/>
<accession>A0A8B7XMA7</accession>
<feature type="domain" description="EGF-like" evidence="9">
    <location>
        <begin position="301"/>
        <end position="338"/>
    </location>
</feature>
<keyword evidence="3" id="KW-0677">Repeat</keyword>
<evidence type="ECO:0000259" key="9">
    <source>
        <dbReference type="PROSITE" id="PS50026"/>
    </source>
</evidence>
<dbReference type="RefSeq" id="XP_022081949.1">
    <property type="nucleotide sequence ID" value="XM_022226257.1"/>
</dbReference>
<evidence type="ECO:0000256" key="1">
    <source>
        <dbReference type="ARBA" id="ARBA00022536"/>
    </source>
</evidence>
<dbReference type="SMART" id="SM00181">
    <property type="entry name" value="EGF"/>
    <property type="match status" value="5"/>
</dbReference>
<feature type="disulfide bond" evidence="6">
    <location>
        <begin position="406"/>
        <end position="415"/>
    </location>
</feature>
<dbReference type="InterPro" id="IPR018097">
    <property type="entry name" value="EGF_Ca-bd_CS"/>
</dbReference>
<feature type="domain" description="EGF-like" evidence="9">
    <location>
        <begin position="262"/>
        <end position="299"/>
    </location>
</feature>
<evidence type="ECO:0000313" key="10">
    <source>
        <dbReference type="Proteomes" id="UP000694845"/>
    </source>
</evidence>
<evidence type="ECO:0000256" key="5">
    <source>
        <dbReference type="ARBA" id="ARBA00023180"/>
    </source>
</evidence>
<evidence type="ECO:0000256" key="8">
    <source>
        <dbReference type="SAM" id="Phobius"/>
    </source>
</evidence>
<feature type="compositionally biased region" description="Polar residues" evidence="7">
    <location>
        <begin position="1"/>
        <end position="18"/>
    </location>
</feature>
<dbReference type="PRINTS" id="PR00010">
    <property type="entry name" value="EGFBLOOD"/>
</dbReference>
<dbReference type="FunFam" id="2.10.25.10:FF:000123">
    <property type="entry name" value="Crumbs homolog 1 (Drosophila)"/>
    <property type="match status" value="1"/>
</dbReference>
<keyword evidence="2" id="KW-0732">Signal</keyword>
<dbReference type="PROSITE" id="PS50026">
    <property type="entry name" value="EGF_3"/>
    <property type="match status" value="5"/>
</dbReference>
<keyword evidence="8" id="KW-0812">Transmembrane</keyword>
<dbReference type="Gene3D" id="2.10.25.10">
    <property type="entry name" value="Laminin"/>
    <property type="match status" value="5"/>
</dbReference>
<dbReference type="OMA" id="DECDASK"/>
<feature type="disulfide bond" evidence="6">
    <location>
        <begin position="251"/>
        <end position="260"/>
    </location>
</feature>
<keyword evidence="10" id="KW-1185">Reference proteome</keyword>
<dbReference type="CDD" id="cd00054">
    <property type="entry name" value="EGF_CA"/>
    <property type="match status" value="3"/>
</dbReference>
<feature type="domain" description="EGF-like" evidence="9">
    <location>
        <begin position="378"/>
        <end position="416"/>
    </location>
</feature>
<dbReference type="InterPro" id="IPR000742">
    <property type="entry name" value="EGF"/>
</dbReference>
<proteinExistence type="predicted"/>
<feature type="region of interest" description="Disordered" evidence="7">
    <location>
        <begin position="1"/>
        <end position="49"/>
    </location>
</feature>
<dbReference type="Pfam" id="PF00008">
    <property type="entry name" value="EGF"/>
    <property type="match status" value="2"/>
</dbReference>
<keyword evidence="5" id="KW-0325">Glycoprotein</keyword>
<dbReference type="PROSITE" id="PS00022">
    <property type="entry name" value="EGF_1"/>
    <property type="match status" value="5"/>
</dbReference>
<dbReference type="FunFam" id="2.10.25.10:FF:000143">
    <property type="entry name" value="Protein crumbs 1"/>
    <property type="match status" value="1"/>
</dbReference>
<feature type="transmembrane region" description="Helical" evidence="8">
    <location>
        <begin position="535"/>
        <end position="557"/>
    </location>
</feature>
<organism evidence="10 11">
    <name type="scientific">Acanthaster planci</name>
    <name type="common">Crown-of-thorns starfish</name>
    <dbReference type="NCBI Taxonomy" id="133434"/>
    <lineage>
        <taxon>Eukaryota</taxon>
        <taxon>Metazoa</taxon>
        <taxon>Echinodermata</taxon>
        <taxon>Eleutherozoa</taxon>
        <taxon>Asterozoa</taxon>
        <taxon>Asteroidea</taxon>
        <taxon>Valvatacea</taxon>
        <taxon>Valvatida</taxon>
        <taxon>Acanthasteridae</taxon>
        <taxon>Acanthaster</taxon>
    </lineage>
</organism>
<dbReference type="KEGG" id="aplc:110974534"/>
<protein>
    <submittedName>
        <fullName evidence="11">Protein jagged-1-like</fullName>
    </submittedName>
</protein>
<dbReference type="PROSITE" id="PS01187">
    <property type="entry name" value="EGF_CA"/>
    <property type="match status" value="1"/>
</dbReference>
<dbReference type="Proteomes" id="UP000694845">
    <property type="component" value="Unplaced"/>
</dbReference>
<dbReference type="InterPro" id="IPR049883">
    <property type="entry name" value="NOTCH1_EGF-like"/>
</dbReference>
<evidence type="ECO:0000256" key="6">
    <source>
        <dbReference type="PROSITE-ProRule" id="PRU00076"/>
    </source>
</evidence>
<name>A0A8B7XMA7_ACAPL</name>
<keyword evidence="1 6" id="KW-0245">EGF-like domain</keyword>
<dbReference type="SUPFAM" id="SSF57196">
    <property type="entry name" value="EGF/Laminin"/>
    <property type="match status" value="5"/>
</dbReference>
<dbReference type="InterPro" id="IPR013032">
    <property type="entry name" value="EGF-like_CS"/>
</dbReference>
<dbReference type="InterPro" id="IPR001881">
    <property type="entry name" value="EGF-like_Ca-bd_dom"/>
</dbReference>
<evidence type="ECO:0000256" key="7">
    <source>
        <dbReference type="SAM" id="MobiDB-lite"/>
    </source>
</evidence>
<sequence length="601" mass="64067">MSLKTVSAPGTTMDTSAKSPAATMSLDLTTSHEASTVRSSPSSTTASPVGLYSTTENLLEATPSTFLPFTTEIDALTDTTPDIRSTTQEQVETLQTTSQSATFDFTTDNAEISASLGGHTYLTRLQFSTDEPSNGVTTVVHPLRTEQELATTVPVFRPTTRKHTTSLETTVQPSTTVANVVGTESATLLEDQTQSTISSSAAFTTHRTTDASRSATEPVISPTTASEACGSQPCQNGGVCSDVFEGYECSCPLGFVGADCELIDLCIPSPCYNGAKCSMNSHQNFTCTCARGYNGALCADDIDECEEEGDCPDRSECVNSIGSYTCVCIQGFKGQECSERDFCADGPCLNNATCVSVVEKFSCECKGGYTGTRCETIIESPCQPSPCLNGGECMFGQGDGQPQCLCGQQFLGENCEIDTDIFSCKMYVEGASVDTETFKTDTANLIKSTMADNAGSYSTVEVVLVSTADYESAETGEPITLVTYLVLVNGTALTPAEVTDLMEGTSDDVMDDIVSYKPFKGNVSARSEMTWAQQYWYVILLSTTGAATIVLLISCLLSRAYKAKKQKQKVHSVDECDASKEVMSVQAEVYLASHLDAFSCE</sequence>
<evidence type="ECO:0000313" key="11">
    <source>
        <dbReference type="RefSeq" id="XP_022081949.1"/>
    </source>
</evidence>
<dbReference type="PROSITE" id="PS01186">
    <property type="entry name" value="EGF_2"/>
    <property type="match status" value="4"/>
</dbReference>
<keyword evidence="8" id="KW-0472">Membrane</keyword>
<gene>
    <name evidence="11" type="primary">LOC110974534</name>
</gene>
<dbReference type="SMART" id="SM00179">
    <property type="entry name" value="EGF_CA"/>
    <property type="match status" value="4"/>
</dbReference>
<evidence type="ECO:0000256" key="4">
    <source>
        <dbReference type="ARBA" id="ARBA00023157"/>
    </source>
</evidence>